<dbReference type="Proteomes" id="UP001267290">
    <property type="component" value="Unassembled WGS sequence"/>
</dbReference>
<sequence>MPYVLQQKETEQIYTTTLVNHYGLAYYGVKFWIEQEEANEQAYAYLESQAVQDPDSWQVIEWEESEMKISNVKLKNSSVWQLFWSGITRKPEVRKLEI</sequence>
<gene>
    <name evidence="1" type="ORF">J2736_003932</name>
</gene>
<dbReference type="RefSeq" id="WP_310500239.1">
    <property type="nucleotide sequence ID" value="NZ_JAVDSB010000007.1"/>
</dbReference>
<evidence type="ECO:0000313" key="1">
    <source>
        <dbReference type="EMBL" id="MDR6552725.1"/>
    </source>
</evidence>
<proteinExistence type="predicted"/>
<name>A0ABU1NZ19_9BACL</name>
<organism evidence="1 2">
    <name type="scientific">Paenibacillus qinlingensis</name>
    <dbReference type="NCBI Taxonomy" id="1837343"/>
    <lineage>
        <taxon>Bacteria</taxon>
        <taxon>Bacillati</taxon>
        <taxon>Bacillota</taxon>
        <taxon>Bacilli</taxon>
        <taxon>Bacillales</taxon>
        <taxon>Paenibacillaceae</taxon>
        <taxon>Paenibacillus</taxon>
    </lineage>
</organism>
<reference evidence="1 2" key="1">
    <citation type="submission" date="2023-07" db="EMBL/GenBank/DDBJ databases">
        <title>Sorghum-associated microbial communities from plants grown in Nebraska, USA.</title>
        <authorList>
            <person name="Schachtman D."/>
        </authorList>
    </citation>
    <scope>NUCLEOTIDE SEQUENCE [LARGE SCALE GENOMIC DNA]</scope>
    <source>
        <strain evidence="1 2">CC258</strain>
    </source>
</reference>
<keyword evidence="2" id="KW-1185">Reference proteome</keyword>
<dbReference type="EMBL" id="JAVDSB010000007">
    <property type="protein sequence ID" value="MDR6552725.1"/>
    <property type="molecule type" value="Genomic_DNA"/>
</dbReference>
<protein>
    <submittedName>
        <fullName evidence="1">Uncharacterized protein (DUF2225 family)</fullName>
    </submittedName>
</protein>
<evidence type="ECO:0000313" key="2">
    <source>
        <dbReference type="Proteomes" id="UP001267290"/>
    </source>
</evidence>
<accession>A0ABU1NZ19</accession>
<comment type="caution">
    <text evidence="1">The sequence shown here is derived from an EMBL/GenBank/DDBJ whole genome shotgun (WGS) entry which is preliminary data.</text>
</comment>